<reference evidence="3" key="1">
    <citation type="journal article" date="2019" name="Int. J. Syst. Evol. Microbiol.">
        <title>The Global Catalogue of Microorganisms (GCM) 10K type strain sequencing project: providing services to taxonomists for standard genome sequencing and annotation.</title>
        <authorList>
            <consortium name="The Broad Institute Genomics Platform"/>
            <consortium name="The Broad Institute Genome Sequencing Center for Infectious Disease"/>
            <person name="Wu L."/>
            <person name="Ma J."/>
        </authorList>
    </citation>
    <scope>NUCLEOTIDE SEQUENCE [LARGE SCALE GENOMIC DNA]</scope>
    <source>
        <strain evidence="3">JCM 18720</strain>
    </source>
</reference>
<evidence type="ECO:0000313" key="3">
    <source>
        <dbReference type="Proteomes" id="UP001501600"/>
    </source>
</evidence>
<evidence type="ECO:0000256" key="1">
    <source>
        <dbReference type="SAM" id="Phobius"/>
    </source>
</evidence>
<keyword evidence="1" id="KW-0472">Membrane</keyword>
<name>A0ABP9RZJ2_9GAMM</name>
<organism evidence="2 3">
    <name type="scientific">Ferrimonas gelatinilytica</name>
    <dbReference type="NCBI Taxonomy" id="1255257"/>
    <lineage>
        <taxon>Bacteria</taxon>
        <taxon>Pseudomonadati</taxon>
        <taxon>Pseudomonadota</taxon>
        <taxon>Gammaproteobacteria</taxon>
        <taxon>Alteromonadales</taxon>
        <taxon>Ferrimonadaceae</taxon>
        <taxon>Ferrimonas</taxon>
    </lineage>
</organism>
<comment type="caution">
    <text evidence="2">The sequence shown here is derived from an EMBL/GenBank/DDBJ whole genome shotgun (WGS) entry which is preliminary data.</text>
</comment>
<keyword evidence="1" id="KW-0812">Transmembrane</keyword>
<dbReference type="Proteomes" id="UP001501600">
    <property type="component" value="Unassembled WGS sequence"/>
</dbReference>
<keyword evidence="3" id="KW-1185">Reference proteome</keyword>
<keyword evidence="1" id="KW-1133">Transmembrane helix</keyword>
<dbReference type="RefSeq" id="WP_345315872.1">
    <property type="nucleotide sequence ID" value="NZ_BAABLF010000005.1"/>
</dbReference>
<sequence length="71" mass="8011">MALLTEFWVHFLLISTVMVVGFSAYLANECSEHSWRIILTALLLSFLPPLGFVYIVILVLRADRGAERAQS</sequence>
<gene>
    <name evidence="2" type="ORF">GCM10025772_09250</name>
</gene>
<proteinExistence type="predicted"/>
<dbReference type="EMBL" id="BAABLF010000005">
    <property type="protein sequence ID" value="GAA5188687.1"/>
    <property type="molecule type" value="Genomic_DNA"/>
</dbReference>
<evidence type="ECO:0008006" key="4">
    <source>
        <dbReference type="Google" id="ProtNLM"/>
    </source>
</evidence>
<accession>A0ABP9RZJ2</accession>
<feature type="transmembrane region" description="Helical" evidence="1">
    <location>
        <begin position="37"/>
        <end position="60"/>
    </location>
</feature>
<evidence type="ECO:0000313" key="2">
    <source>
        <dbReference type="EMBL" id="GAA5188687.1"/>
    </source>
</evidence>
<protein>
    <recommendedName>
        <fullName evidence="4">Cardiolipin synthase N-terminal domain-containing protein</fullName>
    </recommendedName>
</protein>
<feature type="transmembrane region" description="Helical" evidence="1">
    <location>
        <begin position="7"/>
        <end position="25"/>
    </location>
</feature>